<feature type="binding site" evidence="1">
    <location>
        <position position="70"/>
    </location>
    <ligand>
        <name>Zn(2+)</name>
        <dbReference type="ChEBI" id="CHEBI:29105"/>
    </ligand>
</feature>
<comment type="caution">
    <text evidence="4">The sequence shown here is derived from an EMBL/GenBank/DDBJ whole genome shotgun (WGS) entry which is preliminary data.</text>
</comment>
<evidence type="ECO:0000256" key="2">
    <source>
        <dbReference type="RuleBase" id="RU366019"/>
    </source>
</evidence>
<dbReference type="GO" id="GO:0017040">
    <property type="term" value="F:N-acylsphingosine amidohydrolase activity"/>
    <property type="evidence" value="ECO:0007669"/>
    <property type="project" value="UniProtKB-UniRule"/>
</dbReference>
<accession>A0A512AUI8</accession>
<dbReference type="InterPro" id="IPR006823">
    <property type="entry name" value="Ceramidase_alk"/>
</dbReference>
<dbReference type="GO" id="GO:0046872">
    <property type="term" value="F:metal ion binding"/>
    <property type="evidence" value="ECO:0007669"/>
    <property type="project" value="UniProtKB-KW"/>
</dbReference>
<dbReference type="GO" id="GO:0042759">
    <property type="term" value="P:long-chain fatty acid biosynthetic process"/>
    <property type="evidence" value="ECO:0007669"/>
    <property type="project" value="TreeGrafter"/>
</dbReference>
<dbReference type="AlphaFoldDB" id="A0A512AUI8"/>
<proteinExistence type="inferred from homology"/>
<feature type="binding site" evidence="1">
    <location>
        <position position="181"/>
    </location>
    <ligand>
        <name>Zn(2+)</name>
        <dbReference type="ChEBI" id="CHEBI:29105"/>
    </ligand>
</feature>
<dbReference type="EC" id="3.5.1.23" evidence="2"/>
<comment type="cofactor">
    <cofactor evidence="1">
        <name>Zn(2+)</name>
        <dbReference type="ChEBI" id="CHEBI:29105"/>
    </cofactor>
    <text evidence="1">Binds 1 zinc ion per subunit.</text>
</comment>
<keyword evidence="2" id="KW-0443">Lipid metabolism</keyword>
<comment type="catalytic activity">
    <reaction evidence="2">
        <text>an N-acylsphing-4-enine + H2O = sphing-4-enine + a fatty acid</text>
        <dbReference type="Rhea" id="RHEA:20856"/>
        <dbReference type="ChEBI" id="CHEBI:15377"/>
        <dbReference type="ChEBI" id="CHEBI:28868"/>
        <dbReference type="ChEBI" id="CHEBI:52639"/>
        <dbReference type="ChEBI" id="CHEBI:57756"/>
        <dbReference type="EC" id="3.5.1.23"/>
    </reaction>
</comment>
<evidence type="ECO:0000256" key="1">
    <source>
        <dbReference type="PIRSR" id="PIRSR606823-2"/>
    </source>
</evidence>
<sequence>MLLGYQARQSNGVNDKIYHRIVAMDDGKTQFFIISTDICLVSPSQYDKLAARLKSQYKIDPMNLWWTATHTHSAPEVGPAGLPAVFLGDRYRHDFDAKYTDLVEQKLIDGIVTARKNLAPARLGVGWGHANANINRRARDENGKTTLGMNPDGPVDRRIGMLRLEKENGSLLALIANYAIHGTVMSGENLKISGDAPGVVSEYVEQKTGVPLLFINGAAGDIAPIYSVYPSPRAGHLDHFKVLLGDKILDANKSITATTNEVTLKTGGTIVETPRKDGLKWPEDLGNYTRTTKTGVNLVRLPIRFLKINQDVAIWSAPLELFCEISNEIRDHSPFPYTFYFGYTNGWLGYLLTEEELKYGGYEPTVSPYAPGAAKTLTEAVVNYIQGEMRSNYNNARKVE</sequence>
<dbReference type="InterPro" id="IPR031329">
    <property type="entry name" value="NEUT/ALK_ceramidase_N"/>
</dbReference>
<evidence type="ECO:0000313" key="5">
    <source>
        <dbReference type="Proteomes" id="UP000321532"/>
    </source>
</evidence>
<evidence type="ECO:0000313" key="4">
    <source>
        <dbReference type="EMBL" id="GEO03379.1"/>
    </source>
</evidence>
<name>A0A512AUI8_9BACT</name>
<keyword evidence="2" id="KW-0378">Hydrolase</keyword>
<dbReference type="PANTHER" id="PTHR12670">
    <property type="entry name" value="CERAMIDASE"/>
    <property type="match status" value="1"/>
</dbReference>
<dbReference type="PANTHER" id="PTHR12670:SF1">
    <property type="entry name" value="NEUTRAL CERAMIDASE"/>
    <property type="match status" value="1"/>
</dbReference>
<dbReference type="GO" id="GO:0016020">
    <property type="term" value="C:membrane"/>
    <property type="evidence" value="ECO:0007669"/>
    <property type="project" value="GOC"/>
</dbReference>
<dbReference type="GO" id="GO:0005576">
    <property type="term" value="C:extracellular region"/>
    <property type="evidence" value="ECO:0007669"/>
    <property type="project" value="TreeGrafter"/>
</dbReference>
<dbReference type="Pfam" id="PF04734">
    <property type="entry name" value="Ceramidase_alk"/>
    <property type="match status" value="1"/>
</dbReference>
<keyword evidence="1" id="KW-0479">Metal-binding</keyword>
<feature type="domain" description="Neutral/alkaline non-lysosomal ceramidase N-terminal" evidence="3">
    <location>
        <begin position="4"/>
        <end position="208"/>
    </location>
</feature>
<keyword evidence="2" id="KW-0746">Sphingolipid metabolism</keyword>
<organism evidence="4 5">
    <name type="scientific">Adhaeribacter aerolatus</name>
    <dbReference type="NCBI Taxonomy" id="670289"/>
    <lineage>
        <taxon>Bacteria</taxon>
        <taxon>Pseudomonadati</taxon>
        <taxon>Bacteroidota</taxon>
        <taxon>Cytophagia</taxon>
        <taxon>Cytophagales</taxon>
        <taxon>Hymenobacteraceae</taxon>
        <taxon>Adhaeribacter</taxon>
    </lineage>
</organism>
<dbReference type="GO" id="GO:0046514">
    <property type="term" value="P:ceramide catabolic process"/>
    <property type="evidence" value="ECO:0007669"/>
    <property type="project" value="InterPro"/>
</dbReference>
<comment type="similarity">
    <text evidence="2">Belongs to the neutral ceramidase family.</text>
</comment>
<keyword evidence="5" id="KW-1185">Reference proteome</keyword>
<evidence type="ECO:0000259" key="3">
    <source>
        <dbReference type="Pfam" id="PF04734"/>
    </source>
</evidence>
<dbReference type="GO" id="GO:0046512">
    <property type="term" value="P:sphingosine biosynthetic process"/>
    <property type="evidence" value="ECO:0007669"/>
    <property type="project" value="TreeGrafter"/>
</dbReference>
<keyword evidence="1" id="KW-0862">Zinc</keyword>
<reference evidence="4 5" key="1">
    <citation type="submission" date="2019-07" db="EMBL/GenBank/DDBJ databases">
        <title>Whole genome shotgun sequence of Adhaeribacter aerolatus NBRC 106133.</title>
        <authorList>
            <person name="Hosoyama A."/>
            <person name="Uohara A."/>
            <person name="Ohji S."/>
            <person name="Ichikawa N."/>
        </authorList>
    </citation>
    <scope>NUCLEOTIDE SEQUENCE [LARGE SCALE GENOMIC DNA]</scope>
    <source>
        <strain evidence="4 5">NBRC 106133</strain>
    </source>
</reference>
<dbReference type="EMBL" id="BJYS01000005">
    <property type="protein sequence ID" value="GEO03379.1"/>
    <property type="molecule type" value="Genomic_DNA"/>
</dbReference>
<protein>
    <recommendedName>
        <fullName evidence="2">Neutral ceramidase</fullName>
        <ecNumber evidence="2">3.5.1.23</ecNumber>
    </recommendedName>
</protein>
<gene>
    <name evidence="4" type="ORF">AAE02nite_10430</name>
</gene>
<dbReference type="Proteomes" id="UP000321532">
    <property type="component" value="Unassembled WGS sequence"/>
</dbReference>